<dbReference type="Proteomes" id="UP001152320">
    <property type="component" value="Chromosome 2"/>
</dbReference>
<dbReference type="SUPFAM" id="SSF56672">
    <property type="entry name" value="DNA/RNA polymerases"/>
    <property type="match status" value="1"/>
</dbReference>
<dbReference type="Pfam" id="PF18701">
    <property type="entry name" value="DUF5641"/>
    <property type="match status" value="1"/>
</dbReference>
<gene>
    <name evidence="2" type="ORF">HOLleu_05472</name>
</gene>
<dbReference type="InterPro" id="IPR000477">
    <property type="entry name" value="RT_dom"/>
</dbReference>
<dbReference type="Pfam" id="PF03564">
    <property type="entry name" value="DUF1759"/>
    <property type="match status" value="1"/>
</dbReference>
<feature type="domain" description="Integrase catalytic" evidence="1">
    <location>
        <begin position="1138"/>
        <end position="1326"/>
    </location>
</feature>
<dbReference type="InterPro" id="IPR001584">
    <property type="entry name" value="Integrase_cat-core"/>
</dbReference>
<dbReference type="Pfam" id="PF00078">
    <property type="entry name" value="RVT_1"/>
    <property type="match status" value="1"/>
</dbReference>
<accession>A0A9Q1HEJ6</accession>
<evidence type="ECO:0000259" key="1">
    <source>
        <dbReference type="PROSITE" id="PS50994"/>
    </source>
</evidence>
<dbReference type="InterPro" id="IPR036397">
    <property type="entry name" value="RNaseH_sf"/>
</dbReference>
<dbReference type="GO" id="GO:0015074">
    <property type="term" value="P:DNA integration"/>
    <property type="evidence" value="ECO:0007669"/>
    <property type="project" value="InterPro"/>
</dbReference>
<organism evidence="2 3">
    <name type="scientific">Holothuria leucospilota</name>
    <name type="common">Black long sea cucumber</name>
    <name type="synonym">Mertensiothuria leucospilota</name>
    <dbReference type="NCBI Taxonomy" id="206669"/>
    <lineage>
        <taxon>Eukaryota</taxon>
        <taxon>Metazoa</taxon>
        <taxon>Echinodermata</taxon>
        <taxon>Eleutherozoa</taxon>
        <taxon>Echinozoa</taxon>
        <taxon>Holothuroidea</taxon>
        <taxon>Aspidochirotacea</taxon>
        <taxon>Aspidochirotida</taxon>
        <taxon>Holothuriidae</taxon>
        <taxon>Holothuria</taxon>
    </lineage>
</organism>
<reference evidence="2" key="1">
    <citation type="submission" date="2021-10" db="EMBL/GenBank/DDBJ databases">
        <title>Tropical sea cucumber genome reveals ecological adaptation and Cuvierian tubules defense mechanism.</title>
        <authorList>
            <person name="Chen T."/>
        </authorList>
    </citation>
    <scope>NUCLEOTIDE SEQUENCE</scope>
    <source>
        <strain evidence="2">Nanhai2018</strain>
        <tissue evidence="2">Muscle</tissue>
    </source>
</reference>
<dbReference type="InterPro" id="IPR012337">
    <property type="entry name" value="RNaseH-like_sf"/>
</dbReference>
<dbReference type="EMBL" id="JAIZAY010000002">
    <property type="protein sequence ID" value="KAJ8046707.1"/>
    <property type="molecule type" value="Genomic_DNA"/>
</dbReference>
<dbReference type="InterPro" id="IPR040676">
    <property type="entry name" value="DUF5641"/>
</dbReference>
<name>A0A9Q1HEJ6_HOLLE</name>
<dbReference type="InterPro" id="IPR008042">
    <property type="entry name" value="Retrotrans_Pao"/>
</dbReference>
<evidence type="ECO:0000313" key="3">
    <source>
        <dbReference type="Proteomes" id="UP001152320"/>
    </source>
</evidence>
<dbReference type="Pfam" id="PF05380">
    <property type="entry name" value="Peptidase_A17"/>
    <property type="match status" value="1"/>
</dbReference>
<dbReference type="GO" id="GO:0003676">
    <property type="term" value="F:nucleic acid binding"/>
    <property type="evidence" value="ECO:0007669"/>
    <property type="project" value="InterPro"/>
</dbReference>
<dbReference type="SUPFAM" id="SSF53098">
    <property type="entry name" value="Ribonuclease H-like"/>
    <property type="match status" value="1"/>
</dbReference>
<evidence type="ECO:0000313" key="2">
    <source>
        <dbReference type="EMBL" id="KAJ8046707.1"/>
    </source>
</evidence>
<dbReference type="Gene3D" id="3.30.420.10">
    <property type="entry name" value="Ribonuclease H-like superfamily/Ribonuclease H"/>
    <property type="match status" value="1"/>
</dbReference>
<dbReference type="OrthoDB" id="5985322at2759"/>
<dbReference type="InterPro" id="IPR005312">
    <property type="entry name" value="DUF1759"/>
</dbReference>
<sequence length="1444" mass="164436">MADEAALKLQRRTAKGKLTRTQNAVQFLLKGKRPSSEVKDSFIECKQAFEDVCKKHEDYTSVIVQDEEFEKQEKWIDECQQAFLELKIQVNDYCHDTVDLKGSDRAESAEEVSPLNPVREEAAPLVQEEVPEPEHLPIAEQSEVRSAQFSKLKMEKPKMPKFSGDVRDYHVFKSDFMHAMGTGYSKRDAISVLRACLHGKPAEMVRGIGSDFEAAWEYLDSVYGDPRFIADAIINDLNKFKVLKDGEDSRFCELVHLIRRSFNTLKEIGRPQDMDNSQMLALIERKLNGDDKKVWFRYLEMENKQATLAMLIDWLTIEMKSRMRATAPVRCDSNKSGYAVHYAGNGNTEAVKPFHKCWICETSTHWVDECKKLAAMSYSQRMEKIKDNHACFCCLKKAGKSHRMANCKRRKQCTEMINGKQCTYFHHPLLHKPQESVTGSVGITLNESAKAILPIVQTKMVGPKGREYTGNVLFDSGAEISLVRLSVAENLNLKGRNVDVTITKLGGEQEQIQTKRFQLQIKSLETDRLYQIQAIGLPTISEEIEEIQEGIDLQRLKLEHSDVKRGSGPLDLLIGVDLGQMHSGEMRQSGNLVARHSPLGWVVFGSCQGQSTYQKSVLHVKVSEPINMTDFWSTESMGVQSQNCQCEPTKFSKLGQEEGKIISESCRKVGKQWLVPYPWCKDPHLLPDNKVQVERTLQTTEKRLLKNPVYAEAYNNQIREMVDRKFAKRLSKEEQENYSGPVHYISHHAVLRPEKKSTPVRIVFNASASFQGHCLNDYWMKGPDLLNNLLGVLLRFRQYEMAACGDISKMYHRVLIPEIDQHVHRFLWRDLDIERPPDVYIKTVLTFGDKPAPAMAQTALLKTAEEGAAKYPEAAQMLKYNTYMDDICISTPSATEMTEVTNGIDKVLAEGGFSVKGWLSNCPLSVTLTEDKEALKPLLTNATAEKILGVVWNHENDTLSYKVCLGQDMAEPETQSEISKPEKFTKRKIMSKVARIFDPIGFASALVVRAKIGLQKLWQQGLDWDTELPEEDQSACNQLFKEMEHLNNVRKADFMSYETTHPVLLPQKHQVSLLITRHYHSMGHSGVACTAAKVRKKYWIIGVQRLAKSIKYKCVTCRKMDHKVETQRMANLPKERMAPYTPPFYYTSCDYFGPMTVKVGRNKTTKHYGVVFTCLNTRAVHLDLAVDCSSMEFLQVLRRFFAMRGQPAYILSDNGSQFVGAQKELQLMLKGWNQQELQEFCAGRGTEWKFTTPAAPHQNGCAESLVKSCKIALKRAIGDQVLTPMELYTCLQDIGNLVNQRPIGRVPTDPDDGHYLCPNDMLLGRASREVPQGPFRETRNPKHRVEFVQKIVNSFWQRWTRDVLPLLVPRRKWDANRRNVCVNDIVMLVDSSAVRGKWTVGRVVEVYPGNDGKVRNVKVKTMSAEYRRPIGKIAVIYPVEGYED</sequence>
<proteinExistence type="predicted"/>
<dbReference type="PANTHER" id="PTHR47331">
    <property type="entry name" value="PHD-TYPE DOMAIN-CONTAINING PROTEIN"/>
    <property type="match status" value="1"/>
</dbReference>
<protein>
    <recommendedName>
        <fullName evidence="1">Integrase catalytic domain-containing protein</fullName>
    </recommendedName>
</protein>
<dbReference type="CDD" id="cd01644">
    <property type="entry name" value="RT_pepA17"/>
    <property type="match status" value="1"/>
</dbReference>
<dbReference type="Gene3D" id="3.10.10.10">
    <property type="entry name" value="HIV Type 1 Reverse Transcriptase, subunit A, domain 1"/>
    <property type="match status" value="1"/>
</dbReference>
<dbReference type="InterPro" id="IPR043128">
    <property type="entry name" value="Rev_trsase/Diguanyl_cyclase"/>
</dbReference>
<dbReference type="InterPro" id="IPR043502">
    <property type="entry name" value="DNA/RNA_pol_sf"/>
</dbReference>
<dbReference type="Gene3D" id="1.10.340.70">
    <property type="match status" value="1"/>
</dbReference>
<keyword evidence="3" id="KW-1185">Reference proteome</keyword>
<dbReference type="PROSITE" id="PS50994">
    <property type="entry name" value="INTEGRASE"/>
    <property type="match status" value="1"/>
</dbReference>
<comment type="caution">
    <text evidence="2">The sequence shown here is derived from an EMBL/GenBank/DDBJ whole genome shotgun (WGS) entry which is preliminary data.</text>
</comment>
<dbReference type="PANTHER" id="PTHR47331:SF5">
    <property type="entry name" value="RIBONUCLEASE H"/>
    <property type="match status" value="1"/>
</dbReference>
<dbReference type="Gene3D" id="3.30.70.270">
    <property type="match status" value="1"/>
</dbReference>